<proteinExistence type="predicted"/>
<dbReference type="RefSeq" id="WP_005596792.1">
    <property type="nucleotide sequence ID" value="NZ_AFWE01000170.1"/>
</dbReference>
<dbReference type="AlphaFoldDB" id="F9RQP9"/>
<organism evidence="2 3">
    <name type="scientific">Vibrio scophthalmi LMG 19158</name>
    <dbReference type="NCBI Taxonomy" id="870967"/>
    <lineage>
        <taxon>Bacteria</taxon>
        <taxon>Pseudomonadati</taxon>
        <taxon>Pseudomonadota</taxon>
        <taxon>Gammaproteobacteria</taxon>
        <taxon>Vibrionales</taxon>
        <taxon>Vibrionaceae</taxon>
        <taxon>Vibrio</taxon>
    </lineage>
</organism>
<reference evidence="2 3" key="1">
    <citation type="journal article" date="2012" name="Int. J. Syst. Evol. Microbiol.">
        <title>Vibrio caribbeanicus sp. nov., isolated from the marine sponge Scleritoderma cyanea.</title>
        <authorList>
            <person name="Hoffmann M."/>
            <person name="Monday S.R."/>
            <person name="Allard M.W."/>
            <person name="Strain E.A."/>
            <person name="Whittaker P."/>
            <person name="Naum M."/>
            <person name="McCarthy P.J."/>
            <person name="Lopez J.V."/>
            <person name="Fischer M."/>
            <person name="Brown E.W."/>
        </authorList>
    </citation>
    <scope>NUCLEOTIDE SEQUENCE [LARGE SCALE GENOMIC DNA]</scope>
    <source>
        <strain evidence="2 3">LMG 19158</strain>
    </source>
</reference>
<evidence type="ECO:0000256" key="1">
    <source>
        <dbReference type="SAM" id="Phobius"/>
    </source>
</evidence>
<gene>
    <name evidence="2" type="ORF">VIS19158_11004</name>
</gene>
<dbReference type="EMBL" id="AFWE01000170">
    <property type="protein sequence ID" value="EGU33980.1"/>
    <property type="molecule type" value="Genomic_DNA"/>
</dbReference>
<comment type="caution">
    <text evidence="2">The sequence shown here is derived from an EMBL/GenBank/DDBJ whole genome shotgun (WGS) entry which is preliminary data.</text>
</comment>
<dbReference type="eggNOG" id="ENOG5030TGM">
    <property type="taxonomic scope" value="Bacteria"/>
</dbReference>
<dbReference type="Proteomes" id="UP000004349">
    <property type="component" value="Unassembled WGS sequence"/>
</dbReference>
<feature type="transmembrane region" description="Helical" evidence="1">
    <location>
        <begin position="107"/>
        <end position="130"/>
    </location>
</feature>
<name>F9RQP9_9VIBR</name>
<keyword evidence="1" id="KW-0472">Membrane</keyword>
<keyword evidence="1" id="KW-1133">Transmembrane helix</keyword>
<accession>F9RQP9</accession>
<sequence>MPENNTRDLKEAYLREMLGEVLLLNQELKELRDETTMRIGITQDLVDTHLTQGREALNQYVHAANAHFNAKKGELSEIAENELKNALVSAHKQLLTSNPPKMSMNTILSCVLISVVVSAFVGVFAALAFLQFA</sequence>
<evidence type="ECO:0000313" key="2">
    <source>
        <dbReference type="EMBL" id="EGU33980.1"/>
    </source>
</evidence>
<evidence type="ECO:0000313" key="3">
    <source>
        <dbReference type="Proteomes" id="UP000004349"/>
    </source>
</evidence>
<keyword evidence="1" id="KW-0812">Transmembrane</keyword>
<protein>
    <submittedName>
        <fullName evidence="2">Uncharacterized protein</fullName>
    </submittedName>
</protein>